<name>A0ABT1VA64_9ACTN</name>
<keyword evidence="3" id="KW-1185">Reference proteome</keyword>
<evidence type="ECO:0000313" key="2">
    <source>
        <dbReference type="EMBL" id="MCQ8194167.1"/>
    </source>
</evidence>
<keyword evidence="1" id="KW-1133">Transmembrane helix</keyword>
<accession>A0ABT1VA64</accession>
<reference evidence="2 3" key="1">
    <citation type="submission" date="2022-07" db="EMBL/GenBank/DDBJ databases">
        <authorList>
            <person name="Phongsopitanun W."/>
            <person name="Tanasupawat S."/>
        </authorList>
    </citation>
    <scope>NUCLEOTIDE SEQUENCE [LARGE SCALE GENOMIC DNA]</scope>
    <source>
        <strain evidence="2 3">RCU-064</strain>
    </source>
</reference>
<proteinExistence type="predicted"/>
<dbReference type="Proteomes" id="UP001204746">
    <property type="component" value="Unassembled WGS sequence"/>
</dbReference>
<evidence type="ECO:0000313" key="3">
    <source>
        <dbReference type="Proteomes" id="UP001204746"/>
    </source>
</evidence>
<dbReference type="EMBL" id="JANIAA010000043">
    <property type="protein sequence ID" value="MCQ8194167.1"/>
    <property type="molecule type" value="Genomic_DNA"/>
</dbReference>
<keyword evidence="1" id="KW-0472">Membrane</keyword>
<organism evidence="2 3">
    <name type="scientific">Streptomyces rugosispiralis</name>
    <dbReference type="NCBI Taxonomy" id="2967341"/>
    <lineage>
        <taxon>Bacteria</taxon>
        <taxon>Bacillati</taxon>
        <taxon>Actinomycetota</taxon>
        <taxon>Actinomycetes</taxon>
        <taxon>Kitasatosporales</taxon>
        <taxon>Streptomycetaceae</taxon>
        <taxon>Streptomyces</taxon>
    </lineage>
</organism>
<dbReference type="Pfam" id="PF04286">
    <property type="entry name" value="DUF445"/>
    <property type="match status" value="1"/>
</dbReference>
<sequence length="403" mass="43665">MKAFATGLLLGVALVYVLATWARSSGIGGWPGYVAAAAEAGMVGALADWFAVTALFRRPMGLPIPHTAIIPTKKDQLGASLGEFVGENFLSGDVVRMRLRAVGIGSRLGTWLAEPEHADRVTAELATALRGALTVLRDSDVQAVVGEAITRRADSQEIAPGLGKLLERVVADGGHRRAVDLVCLRAHDWLVEHNDSVMLAVTGGAPGWTPRFVDRKVGERVYKELLRFVTEMRDMPDHPARGALDRFLTDFAGDLQSDTDTRLRVERVKSEVLGRGDVQDIIASAWASVRAMIVAAAEDERSQLRQRARAAILSLGGRMVTDQRLRDKIDGWLEDAAVYVVTTYRDEITSLISETVAGWDADHTSRKIEAHIGRDLQFIRINGTVVGALAGLVIYTVSRALGG</sequence>
<protein>
    <submittedName>
        <fullName evidence="2">DUF445 domain-containing protein</fullName>
    </submittedName>
</protein>
<comment type="caution">
    <text evidence="2">The sequence shown here is derived from an EMBL/GenBank/DDBJ whole genome shotgun (WGS) entry which is preliminary data.</text>
</comment>
<keyword evidence="1" id="KW-0812">Transmembrane</keyword>
<gene>
    <name evidence="2" type="ORF">NP777_39230</name>
</gene>
<feature type="transmembrane region" description="Helical" evidence="1">
    <location>
        <begin position="378"/>
        <end position="397"/>
    </location>
</feature>
<evidence type="ECO:0000256" key="1">
    <source>
        <dbReference type="SAM" id="Phobius"/>
    </source>
</evidence>
<feature type="transmembrane region" description="Helical" evidence="1">
    <location>
        <begin position="35"/>
        <end position="56"/>
    </location>
</feature>
<dbReference type="InterPro" id="IPR007383">
    <property type="entry name" value="DUF445"/>
</dbReference>
<dbReference type="PANTHER" id="PTHR38442">
    <property type="entry name" value="INNER MEMBRANE PROTEIN-RELATED"/>
    <property type="match status" value="1"/>
</dbReference>
<dbReference type="PANTHER" id="PTHR38442:SF1">
    <property type="entry name" value="INNER MEMBRANE PROTEIN"/>
    <property type="match status" value="1"/>
</dbReference>